<dbReference type="EMBL" id="JAUUTW010000027">
    <property type="protein sequence ID" value="MDP1453484.1"/>
    <property type="molecule type" value="Genomic_DNA"/>
</dbReference>
<organism evidence="1 2">
    <name type="scientific">Peribacillus frigoritolerans</name>
    <dbReference type="NCBI Taxonomy" id="450367"/>
    <lineage>
        <taxon>Bacteria</taxon>
        <taxon>Bacillati</taxon>
        <taxon>Bacillota</taxon>
        <taxon>Bacilli</taxon>
        <taxon>Bacillales</taxon>
        <taxon>Bacillaceae</taxon>
        <taxon>Peribacillus</taxon>
    </lineage>
</organism>
<gene>
    <name evidence="1" type="ORF">Q8G36_21195</name>
</gene>
<accession>A0AA90PCR2</accession>
<sequence length="52" mass="5737">MLFAVVTTVWYLIGNPLGIDNSYVVAVTPLIVRLIDHSSGRMLVFCKTNRAA</sequence>
<evidence type="ECO:0000313" key="1">
    <source>
        <dbReference type="EMBL" id="MDP1453484.1"/>
    </source>
</evidence>
<dbReference type="AlphaFoldDB" id="A0AA90PCR2"/>
<dbReference type="Proteomes" id="UP001178275">
    <property type="component" value="Unassembled WGS sequence"/>
</dbReference>
<reference evidence="1" key="1">
    <citation type="submission" date="2023-07" db="EMBL/GenBank/DDBJ databases">
        <title>Murine gut Bacillus species.</title>
        <authorList>
            <person name="Gutman E."/>
            <person name="Hashuel R."/>
            <person name="Litvak Y."/>
        </authorList>
    </citation>
    <scope>NUCLEOTIDE SEQUENCE</scope>
    <source>
        <strain evidence="1">RU293</strain>
    </source>
</reference>
<protein>
    <submittedName>
        <fullName evidence="1">Uncharacterized protein</fullName>
    </submittedName>
</protein>
<comment type="caution">
    <text evidence="1">The sequence shown here is derived from an EMBL/GenBank/DDBJ whole genome shotgun (WGS) entry which is preliminary data.</text>
</comment>
<name>A0AA90PCR2_9BACI</name>
<dbReference type="RefSeq" id="WP_305275206.1">
    <property type="nucleotide sequence ID" value="NZ_JAUUTW010000027.1"/>
</dbReference>
<proteinExistence type="predicted"/>
<evidence type="ECO:0000313" key="2">
    <source>
        <dbReference type="Proteomes" id="UP001178275"/>
    </source>
</evidence>